<dbReference type="GO" id="GO:0016807">
    <property type="term" value="F:cysteine-type carboxypeptidase activity"/>
    <property type="evidence" value="ECO:0007669"/>
    <property type="project" value="TreeGrafter"/>
</dbReference>
<evidence type="ECO:0000313" key="3">
    <source>
        <dbReference type="EMBL" id="ODQ44326.1"/>
    </source>
</evidence>
<protein>
    <recommendedName>
        <fullName evidence="2">MINDY deubiquitinase domain-containing protein</fullName>
    </recommendedName>
</protein>
<evidence type="ECO:0000259" key="2">
    <source>
        <dbReference type="Pfam" id="PF04424"/>
    </source>
</evidence>
<organism evidence="3 4">
    <name type="scientific">Pichia membranifaciens NRRL Y-2026</name>
    <dbReference type="NCBI Taxonomy" id="763406"/>
    <lineage>
        <taxon>Eukaryota</taxon>
        <taxon>Fungi</taxon>
        <taxon>Dikarya</taxon>
        <taxon>Ascomycota</taxon>
        <taxon>Saccharomycotina</taxon>
        <taxon>Pichiomycetes</taxon>
        <taxon>Pichiales</taxon>
        <taxon>Pichiaceae</taxon>
        <taxon>Pichia</taxon>
    </lineage>
</organism>
<feature type="compositionally biased region" description="Polar residues" evidence="1">
    <location>
        <begin position="386"/>
        <end position="402"/>
    </location>
</feature>
<evidence type="ECO:0000313" key="4">
    <source>
        <dbReference type="Proteomes" id="UP000094455"/>
    </source>
</evidence>
<dbReference type="InterPro" id="IPR007518">
    <property type="entry name" value="MINDY"/>
</dbReference>
<dbReference type="GO" id="GO:0071944">
    <property type="term" value="C:cell periphery"/>
    <property type="evidence" value="ECO:0007669"/>
    <property type="project" value="TreeGrafter"/>
</dbReference>
<name>A0A1E3NE06_9ASCO</name>
<dbReference type="Pfam" id="PF04424">
    <property type="entry name" value="MINDY_DUB"/>
    <property type="match status" value="1"/>
</dbReference>
<dbReference type="STRING" id="763406.A0A1E3NE06"/>
<dbReference type="RefSeq" id="XP_019015439.1">
    <property type="nucleotide sequence ID" value="XM_019164807.1"/>
</dbReference>
<dbReference type="InterPro" id="IPR033979">
    <property type="entry name" value="MINDY_domain"/>
</dbReference>
<dbReference type="OrthoDB" id="10261212at2759"/>
<dbReference type="PANTHER" id="PTHR18063">
    <property type="entry name" value="NF-E2 INDUCIBLE PROTEIN"/>
    <property type="match status" value="1"/>
</dbReference>
<dbReference type="GeneID" id="30181494"/>
<feature type="domain" description="MINDY deubiquitinase" evidence="2">
    <location>
        <begin position="14"/>
        <end position="274"/>
    </location>
</feature>
<proteinExistence type="predicted"/>
<dbReference type="GO" id="GO:1990380">
    <property type="term" value="F:K48-linked deubiquitinase activity"/>
    <property type="evidence" value="ECO:0007669"/>
    <property type="project" value="InterPro"/>
</dbReference>
<dbReference type="AlphaFoldDB" id="A0A1E3NE06"/>
<dbReference type="GO" id="GO:0071108">
    <property type="term" value="P:protein K48-linked deubiquitination"/>
    <property type="evidence" value="ECO:0007669"/>
    <property type="project" value="TreeGrafter"/>
</dbReference>
<accession>A0A1E3NE06</accession>
<gene>
    <name evidence="3" type="ORF">PICMEDRAFT_74577</name>
</gene>
<evidence type="ECO:0000256" key="1">
    <source>
        <dbReference type="SAM" id="MobiDB-lite"/>
    </source>
</evidence>
<reference evidence="3 4" key="1">
    <citation type="journal article" date="2016" name="Proc. Natl. Acad. Sci. U.S.A.">
        <title>Comparative genomics of biotechnologically important yeasts.</title>
        <authorList>
            <person name="Riley R."/>
            <person name="Haridas S."/>
            <person name="Wolfe K.H."/>
            <person name="Lopes M.R."/>
            <person name="Hittinger C.T."/>
            <person name="Goeker M."/>
            <person name="Salamov A.A."/>
            <person name="Wisecaver J.H."/>
            <person name="Long T.M."/>
            <person name="Calvey C.H."/>
            <person name="Aerts A.L."/>
            <person name="Barry K.W."/>
            <person name="Choi C."/>
            <person name="Clum A."/>
            <person name="Coughlan A.Y."/>
            <person name="Deshpande S."/>
            <person name="Douglass A.P."/>
            <person name="Hanson S.J."/>
            <person name="Klenk H.-P."/>
            <person name="LaButti K.M."/>
            <person name="Lapidus A."/>
            <person name="Lindquist E.A."/>
            <person name="Lipzen A.M."/>
            <person name="Meier-Kolthoff J.P."/>
            <person name="Ohm R.A."/>
            <person name="Otillar R.P."/>
            <person name="Pangilinan J.L."/>
            <person name="Peng Y."/>
            <person name="Rokas A."/>
            <person name="Rosa C.A."/>
            <person name="Scheuner C."/>
            <person name="Sibirny A.A."/>
            <person name="Slot J.C."/>
            <person name="Stielow J.B."/>
            <person name="Sun H."/>
            <person name="Kurtzman C.P."/>
            <person name="Blackwell M."/>
            <person name="Grigoriev I.V."/>
            <person name="Jeffries T.W."/>
        </authorList>
    </citation>
    <scope>NUCLEOTIDE SEQUENCE [LARGE SCALE GENOMIC DNA]</scope>
    <source>
        <strain evidence="3 4">NRRL Y-2026</strain>
    </source>
</reference>
<dbReference type="PANTHER" id="PTHR18063:SF6">
    <property type="entry name" value="UBIQUITIN CARBOXYL-TERMINAL HYDROLASE"/>
    <property type="match status" value="1"/>
</dbReference>
<sequence length="402" mass="44617">MAGQSKSFAITLVSEGRPVLRQNENGPCFVIALVNAVLLGVSDLDTGFRNVLVDMAMATPPKQVSLDTVYAFLVERVLHRAEPDADAYAASTDHASSGQIMDTLPILDSGLLINPAFNNIQVLDFGDYSPSIVRMLDLFGLKLYHGFIMPSELLAQLEGRDIKPTFDQCQDYLVSQLEKEEKENGSDDSADTLAKQIDEFLSNNSTEFTPAGFQVLLDSLNDNQIFLFFRNDHFNTCIKHEGSIYSLVTDIGYINQPDVVWLPLSIYDEGDFLNFDFEISRIKSTPQSVSDVPTDSALQQQEDYDLLLAKQLQLQEDNEISKKLQKTFDKEEELKKQAPLAKNNAITPSKKALNSNTKSTSKKPTQPSRKVESKGKPIGKLKSKSNPKAQSKPSNPQSCVIL</sequence>
<dbReference type="GO" id="GO:0004843">
    <property type="term" value="F:cysteine-type deubiquitinase activity"/>
    <property type="evidence" value="ECO:0007669"/>
    <property type="project" value="InterPro"/>
</dbReference>
<dbReference type="Proteomes" id="UP000094455">
    <property type="component" value="Unassembled WGS sequence"/>
</dbReference>
<feature type="compositionally biased region" description="Polar residues" evidence="1">
    <location>
        <begin position="344"/>
        <end position="368"/>
    </location>
</feature>
<feature type="region of interest" description="Disordered" evidence="1">
    <location>
        <begin position="334"/>
        <end position="402"/>
    </location>
</feature>
<dbReference type="GO" id="GO:0005829">
    <property type="term" value="C:cytosol"/>
    <property type="evidence" value="ECO:0007669"/>
    <property type="project" value="TreeGrafter"/>
</dbReference>
<keyword evidence="4" id="KW-1185">Reference proteome</keyword>
<dbReference type="EMBL" id="KV454007">
    <property type="protein sequence ID" value="ODQ44326.1"/>
    <property type="molecule type" value="Genomic_DNA"/>
</dbReference>